<feature type="transmembrane region" description="Helical" evidence="8">
    <location>
        <begin position="296"/>
        <end position="317"/>
    </location>
</feature>
<evidence type="ECO:0000256" key="8">
    <source>
        <dbReference type="SAM" id="Phobius"/>
    </source>
</evidence>
<evidence type="ECO:0000256" key="1">
    <source>
        <dbReference type="ARBA" id="ARBA00004651"/>
    </source>
</evidence>
<keyword evidence="3" id="KW-0808">Transferase</keyword>
<evidence type="ECO:0000256" key="7">
    <source>
        <dbReference type="ARBA" id="ARBA00024033"/>
    </source>
</evidence>
<feature type="transmembrane region" description="Helical" evidence="8">
    <location>
        <begin position="223"/>
        <end position="243"/>
    </location>
</feature>
<dbReference type="EMBL" id="JAOWKY010000003">
    <property type="protein sequence ID" value="MCV2869561.1"/>
    <property type="molecule type" value="Genomic_DNA"/>
</dbReference>
<protein>
    <submittedName>
        <fullName evidence="9">DUF2029 domain-containing protein</fullName>
    </submittedName>
</protein>
<evidence type="ECO:0000313" key="9">
    <source>
        <dbReference type="EMBL" id="MCV2869561.1"/>
    </source>
</evidence>
<feature type="transmembrane region" description="Helical" evidence="8">
    <location>
        <begin position="195"/>
        <end position="217"/>
    </location>
</feature>
<reference evidence="9 10" key="1">
    <citation type="submission" date="2022-10" db="EMBL/GenBank/DDBJ databases">
        <title>Defluviimonas sp. nov., isolated from ocean surface water.</title>
        <authorList>
            <person name="He W."/>
            <person name="Wang L."/>
            <person name="Zhang D.-F."/>
        </authorList>
    </citation>
    <scope>NUCLEOTIDE SEQUENCE [LARGE SCALE GENOMIC DNA]</scope>
    <source>
        <strain evidence="9 10">WL0002</strain>
    </source>
</reference>
<sequence>MWPEFIRRLLDPVRTNRTPAVALVCAWGVFAIVTHWNSPASDLWGLYMAGHFLAEGKPELVYAAIANYSHGTPPAWQPAVESLGIPHNLAFAYLYPPIWAWLASWVVPLASPPAFHHGFLVLNVSLIAASVFLARRICRPTNLSLFTWCFAACLLAQISVFSQTALFFNQPQIIVTFLVLLSFERLVAGADRTAGAILAVAAAMKLLPGAFLVIMLVEKRWRAAGAFAVTCLVFAGASLLITGPEIHRDFAATLEKASGTLRTVPANASAQLALAAVLSYLGVADPKVLSAVAGTPVFHAISWFMRLFLVAGFALFVRRMTTLPDQRRIAFLLLALSVLLTLSSPIGWLHYYLLPLLLLPALVGVHHGRGWILFYAFAITLTSQSVFSWLVLDLGLTWEWTATGFTALWLAVLADLYRIAHKPAPIPRPTI</sequence>
<dbReference type="InterPro" id="IPR018584">
    <property type="entry name" value="GT87"/>
</dbReference>
<evidence type="ECO:0000256" key="4">
    <source>
        <dbReference type="ARBA" id="ARBA00022692"/>
    </source>
</evidence>
<name>A0ABT2ZEM5_9RHOB</name>
<feature type="transmembrane region" description="Helical" evidence="8">
    <location>
        <begin position="114"/>
        <end position="133"/>
    </location>
</feature>
<dbReference type="Pfam" id="PF09594">
    <property type="entry name" value="GT87"/>
    <property type="match status" value="1"/>
</dbReference>
<comment type="subcellular location">
    <subcellularLocation>
        <location evidence="1">Cell membrane</location>
        <topology evidence="1">Multi-pass membrane protein</topology>
    </subcellularLocation>
</comment>
<comment type="similarity">
    <text evidence="7">Belongs to the glycosyltransferase 87 family.</text>
</comment>
<keyword evidence="4 8" id="KW-0812">Transmembrane</keyword>
<feature type="transmembrane region" description="Helical" evidence="8">
    <location>
        <begin position="371"/>
        <end position="392"/>
    </location>
</feature>
<evidence type="ECO:0000256" key="5">
    <source>
        <dbReference type="ARBA" id="ARBA00022989"/>
    </source>
</evidence>
<comment type="caution">
    <text evidence="9">The sequence shown here is derived from an EMBL/GenBank/DDBJ whole genome shotgun (WGS) entry which is preliminary data.</text>
</comment>
<proteinExistence type="inferred from homology"/>
<dbReference type="Proteomes" id="UP001652542">
    <property type="component" value="Unassembled WGS sequence"/>
</dbReference>
<feature type="transmembrane region" description="Helical" evidence="8">
    <location>
        <begin position="145"/>
        <end position="166"/>
    </location>
</feature>
<evidence type="ECO:0000256" key="6">
    <source>
        <dbReference type="ARBA" id="ARBA00023136"/>
    </source>
</evidence>
<evidence type="ECO:0000256" key="2">
    <source>
        <dbReference type="ARBA" id="ARBA00022475"/>
    </source>
</evidence>
<evidence type="ECO:0000313" key="10">
    <source>
        <dbReference type="Proteomes" id="UP001652542"/>
    </source>
</evidence>
<feature type="transmembrane region" description="Helical" evidence="8">
    <location>
        <begin position="329"/>
        <end position="351"/>
    </location>
</feature>
<evidence type="ECO:0000256" key="3">
    <source>
        <dbReference type="ARBA" id="ARBA00022679"/>
    </source>
</evidence>
<gene>
    <name evidence="9" type="ORF">OEW28_13075</name>
</gene>
<feature type="transmembrane region" description="Helical" evidence="8">
    <location>
        <begin position="20"/>
        <end position="38"/>
    </location>
</feature>
<keyword evidence="10" id="KW-1185">Reference proteome</keyword>
<accession>A0ABT2ZEM5</accession>
<keyword evidence="6 8" id="KW-0472">Membrane</keyword>
<dbReference type="RefSeq" id="WP_263735215.1">
    <property type="nucleotide sequence ID" value="NZ_JAOWKY010000003.1"/>
</dbReference>
<keyword evidence="5 8" id="KW-1133">Transmembrane helix</keyword>
<keyword evidence="2" id="KW-1003">Cell membrane</keyword>
<organism evidence="9 10">
    <name type="scientific">Albidovulum marisflavi</name>
    <dbReference type="NCBI Taxonomy" id="2984159"/>
    <lineage>
        <taxon>Bacteria</taxon>
        <taxon>Pseudomonadati</taxon>
        <taxon>Pseudomonadota</taxon>
        <taxon>Alphaproteobacteria</taxon>
        <taxon>Rhodobacterales</taxon>
        <taxon>Paracoccaceae</taxon>
        <taxon>Albidovulum</taxon>
    </lineage>
</organism>